<evidence type="ECO:0000313" key="3">
    <source>
        <dbReference type="Proteomes" id="UP000644020"/>
    </source>
</evidence>
<comment type="caution">
    <text evidence="2">The sequence shown here is derived from an EMBL/GenBank/DDBJ whole genome shotgun (WGS) entry which is preliminary data.</text>
</comment>
<dbReference type="Proteomes" id="UP000644020">
    <property type="component" value="Unassembled WGS sequence"/>
</dbReference>
<dbReference type="InterPro" id="IPR051604">
    <property type="entry name" value="Ergot_Alk_Oxidoreductase"/>
</dbReference>
<reference evidence="2" key="2">
    <citation type="submission" date="2020-09" db="EMBL/GenBank/DDBJ databases">
        <authorList>
            <person name="Sun Q."/>
            <person name="Ohkuma M."/>
        </authorList>
    </citation>
    <scope>NUCLEOTIDE SEQUENCE</scope>
    <source>
        <strain evidence="2">JCM 4518</strain>
    </source>
</reference>
<evidence type="ECO:0000259" key="1">
    <source>
        <dbReference type="Pfam" id="PF13460"/>
    </source>
</evidence>
<dbReference type="InterPro" id="IPR036291">
    <property type="entry name" value="NAD(P)-bd_dom_sf"/>
</dbReference>
<dbReference type="SUPFAM" id="SSF51735">
    <property type="entry name" value="NAD(P)-binding Rossmann-fold domains"/>
    <property type="match status" value="1"/>
</dbReference>
<gene>
    <name evidence="2" type="ORF">GCM10010305_38310</name>
</gene>
<dbReference type="Gene3D" id="3.40.50.720">
    <property type="entry name" value="NAD(P)-binding Rossmann-like Domain"/>
    <property type="match status" value="1"/>
</dbReference>
<dbReference type="Pfam" id="PF13460">
    <property type="entry name" value="NAD_binding_10"/>
    <property type="match status" value="1"/>
</dbReference>
<evidence type="ECO:0000313" key="2">
    <source>
        <dbReference type="EMBL" id="GHA90910.1"/>
    </source>
</evidence>
<name>A0A918T3T9_9ACTN</name>
<dbReference type="EMBL" id="BMUL01000009">
    <property type="protein sequence ID" value="GHA90910.1"/>
    <property type="molecule type" value="Genomic_DNA"/>
</dbReference>
<protein>
    <submittedName>
        <fullName evidence="2">NmrA family transcriptional regulator</fullName>
    </submittedName>
</protein>
<organism evidence="2 3">
    <name type="scientific">Streptomyces termitum</name>
    <dbReference type="NCBI Taxonomy" id="67368"/>
    <lineage>
        <taxon>Bacteria</taxon>
        <taxon>Bacillati</taxon>
        <taxon>Actinomycetota</taxon>
        <taxon>Actinomycetes</taxon>
        <taxon>Kitasatosporales</taxon>
        <taxon>Streptomycetaceae</taxon>
        <taxon>Streptomyces</taxon>
    </lineage>
</organism>
<dbReference type="PANTHER" id="PTHR43162">
    <property type="match status" value="1"/>
</dbReference>
<dbReference type="InterPro" id="IPR016040">
    <property type="entry name" value="NAD(P)-bd_dom"/>
</dbReference>
<proteinExistence type="predicted"/>
<dbReference type="AlphaFoldDB" id="A0A918T3T9"/>
<dbReference type="Gene3D" id="3.90.25.10">
    <property type="entry name" value="UDP-galactose 4-epimerase, domain 1"/>
    <property type="match status" value="1"/>
</dbReference>
<reference evidence="2" key="1">
    <citation type="journal article" date="2014" name="Int. J. Syst. Evol. Microbiol.">
        <title>Complete genome sequence of Corynebacterium casei LMG S-19264T (=DSM 44701T), isolated from a smear-ripened cheese.</title>
        <authorList>
            <consortium name="US DOE Joint Genome Institute (JGI-PGF)"/>
            <person name="Walter F."/>
            <person name="Albersmeier A."/>
            <person name="Kalinowski J."/>
            <person name="Ruckert C."/>
        </authorList>
    </citation>
    <scope>NUCLEOTIDE SEQUENCE</scope>
    <source>
        <strain evidence="2">JCM 4518</strain>
    </source>
</reference>
<dbReference type="PANTHER" id="PTHR43162:SF1">
    <property type="entry name" value="PRESTALK A DIFFERENTIATION PROTEIN A"/>
    <property type="match status" value="1"/>
</dbReference>
<dbReference type="RefSeq" id="WP_189978920.1">
    <property type="nucleotide sequence ID" value="NZ_BMUL01000009.1"/>
</dbReference>
<accession>A0A918T3T9</accession>
<sequence>MILVTGATGNIGRALLEDLRAHGAGPVRALTRDPGRAAFPEGVEAVRGDLSDPASVERAWDGVRALFLVPHLGPAPELLAAARRAGVERVVLVSSITVLTHPHLAPARQHAEVEERVRASGLEWTVLRPTQFASNTLMWAPAIRAREAVRAPYADVGLPTVHPGDIAAVARAALTGPGHHGRAHTLTGPALVTPRRQVEAIGAALGRRIPFVETGRAEARARMAGVFGAEGADAVLDVTGGDLRDGLLEVHDTVGRVTGVPARPFGRWAEENADAFR</sequence>
<feature type="domain" description="NAD(P)-binding" evidence="1">
    <location>
        <begin position="6"/>
        <end position="135"/>
    </location>
</feature>
<keyword evidence="3" id="KW-1185">Reference proteome</keyword>